<protein>
    <submittedName>
        <fullName evidence="4">Type 2 lantibiotic biosynthesis protein LanM</fullName>
    </submittedName>
</protein>
<accession>A0A853BLV3</accession>
<name>A0A853BLV3_9ACTN</name>
<feature type="binding site" evidence="1">
    <location>
        <position position="993"/>
    </location>
    <ligand>
        <name>Zn(2+)</name>
        <dbReference type="ChEBI" id="CHEBI:29105"/>
    </ligand>
</feature>
<feature type="binding site" evidence="1">
    <location>
        <position position="944"/>
    </location>
    <ligand>
        <name>Zn(2+)</name>
        <dbReference type="ChEBI" id="CHEBI:29105"/>
    </ligand>
</feature>
<dbReference type="Proteomes" id="UP000575985">
    <property type="component" value="Unassembled WGS sequence"/>
</dbReference>
<reference evidence="4 5" key="1">
    <citation type="submission" date="2020-07" db="EMBL/GenBank/DDBJ databases">
        <title>Sequencing the genomes of 1000 actinobacteria strains.</title>
        <authorList>
            <person name="Klenk H.-P."/>
        </authorList>
    </citation>
    <scope>NUCLEOTIDE SEQUENCE [LARGE SCALE GENOMIC DNA]</scope>
    <source>
        <strain evidence="4 5">DSM 45927</strain>
    </source>
</reference>
<feature type="binding site" evidence="1">
    <location>
        <position position="992"/>
    </location>
    <ligand>
        <name>Zn(2+)</name>
        <dbReference type="ChEBI" id="CHEBI:29105"/>
    </ligand>
</feature>
<dbReference type="PRINTS" id="PR01950">
    <property type="entry name" value="LANCSUPER"/>
</dbReference>
<dbReference type="Gene3D" id="1.50.10.10">
    <property type="match status" value="1"/>
</dbReference>
<proteinExistence type="predicted"/>
<keyword evidence="1" id="KW-0479">Metal-binding</keyword>
<keyword evidence="5" id="KW-1185">Reference proteome</keyword>
<dbReference type="RefSeq" id="WP_179767041.1">
    <property type="nucleotide sequence ID" value="NZ_JACCFO010000001.1"/>
</dbReference>
<organism evidence="4 5">
    <name type="scientific">Streptomonospora nanhaiensis</name>
    <dbReference type="NCBI Taxonomy" id="1323731"/>
    <lineage>
        <taxon>Bacteria</taxon>
        <taxon>Bacillati</taxon>
        <taxon>Actinomycetota</taxon>
        <taxon>Actinomycetes</taxon>
        <taxon>Streptosporangiales</taxon>
        <taxon>Nocardiopsidaceae</taxon>
        <taxon>Streptomonospora</taxon>
    </lineage>
</organism>
<evidence type="ECO:0000313" key="4">
    <source>
        <dbReference type="EMBL" id="NYI95541.1"/>
    </source>
</evidence>
<dbReference type="PIRSF" id="PIRSF037228">
    <property type="entry name" value="Lant_mod_RumM"/>
    <property type="match status" value="1"/>
</dbReference>
<sequence>MGHPYPADIAARACNLAERIRIVDALGDPRPGAAAGLDPFDTWKIERTSAKLADRLRRQPQPGSPATPADGRDQHDYARILTAYRLHELLLPDADDSVRKVFTDLHSDWLPTYQAALDTYDHAPAADPGAPWRAPGTYYGRLATACEPFLLELGRRLESARDRNPVARSGLIDRALIADLQGHLLDRFELHLAWAVEAEGNVHCARTGLDKSTATEADYLAFLDTAFADGAAYHRFYLRYPVLGRWLAHVTRLLADYGAQLVDRLCADAADLSAAFFESPITRFRGLSLGHSDPHAGAQQVAFVHVDLAGGRTGSLVYKPRSIAAESAVQDLLTRIREAGAVDFATRAVLDRGPYGYEAAIPAGRNRVGSAADADRVYRQLGGYLALFYVLGGGDLHFENILVADGNAYVCDCETVLGARPEGQIEGSGTLLDSVFNTGLLEWPRPAAAADGAAAMNISGYAGGVSYEMPIAVPRVSGPRMTFAASVTHEEGVRVDPAAANRVFLGDRLVDPGDHADAITTGFTRVYDWFRQWPDRTAQHVADAFAGATLRFINRATQVYAQALLSARHPKALADPLEVDLLARVVRAAPRVWDDRGVLAECELQSLWRMDIPLFTVGAHDRRLVHDHATAIASYLAESPVRSAAERIRRLSPENRAQQRHYIAAGLSTGEISSPSFVTAAREQARRIGLRLCDQLRASSAPAPWTSYRLDNGTPVEADIEADLYLGSAGIALFLAYLDHLAPDPRLRAAVERALDHALAHADDHRRIGAFTGTGGLIYLLTHLHHLWGDPALLDRAVRLAAGLGDRIEADPHLDILGGAAGLIPVLLGLAAAADGAGLAEAVRCADHLLRRARDNGDTLSWPQQGADPTQLDLTGFTHGAAGMGWALIQLGVRIDRPDLIAAGRRAFAYEAHHFDTTAQDWYDLRTFGGGVVRENRHYANAWCNGAAGIGLSRISAWDLLGRDDDLLLREAGVALAATLRNFPRLMNDTLCHGRSGNAELLLRYGRLHDDPAFQLEANVQVQNQWRTFDEARHGITGDSTDFFPGLMLGISGMGMHFLRLAAPDRVPSVLLLDPPATDSAKG</sequence>
<feature type="region of interest" description="Disordered" evidence="2">
    <location>
        <begin position="52"/>
        <end position="74"/>
    </location>
</feature>
<dbReference type="InterPro" id="IPR025410">
    <property type="entry name" value="Lant_dehyd"/>
</dbReference>
<dbReference type="InterPro" id="IPR012341">
    <property type="entry name" value="6hp_glycosidase-like_sf"/>
</dbReference>
<dbReference type="SUPFAM" id="SSF158745">
    <property type="entry name" value="LanC-like"/>
    <property type="match status" value="1"/>
</dbReference>
<evidence type="ECO:0000259" key="3">
    <source>
        <dbReference type="Pfam" id="PF13575"/>
    </source>
</evidence>
<evidence type="ECO:0000256" key="2">
    <source>
        <dbReference type="SAM" id="MobiDB-lite"/>
    </source>
</evidence>
<dbReference type="InterPro" id="IPR017146">
    <property type="entry name" value="Lanti_2_LanM"/>
</dbReference>
<evidence type="ECO:0000313" key="5">
    <source>
        <dbReference type="Proteomes" id="UP000575985"/>
    </source>
</evidence>
<dbReference type="InterPro" id="IPR007822">
    <property type="entry name" value="LANC-like"/>
</dbReference>
<dbReference type="AlphaFoldDB" id="A0A853BLV3"/>
<dbReference type="CDD" id="cd04792">
    <property type="entry name" value="LanM-like"/>
    <property type="match status" value="1"/>
</dbReference>
<feature type="domain" description="Lantibiotic biosynthesis protein dehydration" evidence="3">
    <location>
        <begin position="240"/>
        <end position="617"/>
    </location>
</feature>
<dbReference type="SMART" id="SM01260">
    <property type="entry name" value="LANC_like"/>
    <property type="match status" value="1"/>
</dbReference>
<dbReference type="GO" id="GO:0046872">
    <property type="term" value="F:metal ion binding"/>
    <property type="evidence" value="ECO:0007669"/>
    <property type="project" value="UniProtKB-KW"/>
</dbReference>
<dbReference type="EMBL" id="JACCFO010000001">
    <property type="protein sequence ID" value="NYI95541.1"/>
    <property type="molecule type" value="Genomic_DNA"/>
</dbReference>
<dbReference type="GO" id="GO:0005975">
    <property type="term" value="P:carbohydrate metabolic process"/>
    <property type="evidence" value="ECO:0007669"/>
    <property type="project" value="InterPro"/>
</dbReference>
<dbReference type="GO" id="GO:0031179">
    <property type="term" value="P:peptide modification"/>
    <property type="evidence" value="ECO:0007669"/>
    <property type="project" value="InterPro"/>
</dbReference>
<dbReference type="Pfam" id="PF05147">
    <property type="entry name" value="LANC_like"/>
    <property type="match status" value="1"/>
</dbReference>
<dbReference type="Pfam" id="PF13575">
    <property type="entry name" value="DUF4135"/>
    <property type="match status" value="1"/>
</dbReference>
<dbReference type="NCBIfam" id="TIGR03897">
    <property type="entry name" value="lanti_2_LanM"/>
    <property type="match status" value="1"/>
</dbReference>
<evidence type="ECO:0000256" key="1">
    <source>
        <dbReference type="PIRSR" id="PIRSR607822-1"/>
    </source>
</evidence>
<comment type="caution">
    <text evidence="4">The sequence shown here is derived from an EMBL/GenBank/DDBJ whole genome shotgun (WGS) entry which is preliminary data.</text>
</comment>
<gene>
    <name evidence="4" type="ORF">HNR12_001818</name>
</gene>
<keyword evidence="1" id="KW-0862">Zinc</keyword>